<dbReference type="EMBL" id="LR797532">
    <property type="protein sequence ID" value="CAB4223275.1"/>
    <property type="molecule type" value="Genomic_DNA"/>
</dbReference>
<name>A0A6J5T668_9CAUD</name>
<accession>A0A6J5T668</accession>
<reference evidence="2" key="1">
    <citation type="submission" date="2020-05" db="EMBL/GenBank/DDBJ databases">
        <authorList>
            <person name="Chiriac C."/>
            <person name="Salcher M."/>
            <person name="Ghai R."/>
            <person name="Kavagutti S V."/>
        </authorList>
    </citation>
    <scope>NUCLEOTIDE SEQUENCE</scope>
</reference>
<evidence type="ECO:0000313" key="2">
    <source>
        <dbReference type="EMBL" id="CAB4223275.1"/>
    </source>
</evidence>
<sequence length="420" mass="44058">MTINTAWEIKIGTVASPTDFTSRILSMSVNQSVDVNVVGRGSCSITLLNKDGALTPGGGGTYSSTDWFAQGVFVSSITNIGAGNTTTAVFHGVVVDFDLVDDGVFSTVTITALDGLTVAGRTNSVLVGGGTVSYNTAAAYALTEISGYPLKYPRLGQSSATGSYNNLSGSNPDIFVNNQTFNSYADIYQTGLIPSANDVFWATKIEVSSGAVYRVQGCPGVMTRTDADATTFEFVPNGSVTSTKLPFSNDGFSQQFNNDTLITQANILGNFVGATTSTVASSDIGIYGNRNVSFTNTFVGTQALSDAMANNLVNRYSSIKFTPASLVITDKMVKANCADAAHSQWFNLLSIANGLWQKVLVTWTGSGAAAQTVPCVVSGRSINVTPEQSTVSLTLISGADNQSFILDNTNFGKLNTNRLG</sequence>
<dbReference type="EMBL" id="LR796805">
    <property type="protein sequence ID" value="CAB4167441.1"/>
    <property type="molecule type" value="Genomic_DNA"/>
</dbReference>
<gene>
    <name evidence="2" type="ORF">UFOVP1663_22</name>
    <name evidence="1" type="ORF">UFOVP871_22</name>
</gene>
<proteinExistence type="predicted"/>
<evidence type="ECO:0000313" key="1">
    <source>
        <dbReference type="EMBL" id="CAB4167441.1"/>
    </source>
</evidence>
<organism evidence="2">
    <name type="scientific">uncultured Caudovirales phage</name>
    <dbReference type="NCBI Taxonomy" id="2100421"/>
    <lineage>
        <taxon>Viruses</taxon>
        <taxon>Duplodnaviria</taxon>
        <taxon>Heunggongvirae</taxon>
        <taxon>Uroviricota</taxon>
        <taxon>Caudoviricetes</taxon>
        <taxon>Peduoviridae</taxon>
        <taxon>Maltschvirus</taxon>
        <taxon>Maltschvirus maltsch</taxon>
    </lineage>
</organism>
<protein>
    <submittedName>
        <fullName evidence="2">Uncharacterized protein</fullName>
    </submittedName>
</protein>